<proteinExistence type="predicted"/>
<organism evidence="2">
    <name type="scientific">uncultured Caudovirales phage</name>
    <dbReference type="NCBI Taxonomy" id="2100421"/>
    <lineage>
        <taxon>Viruses</taxon>
        <taxon>Duplodnaviria</taxon>
        <taxon>Heunggongvirae</taxon>
        <taxon>Uroviricota</taxon>
        <taxon>Caudoviricetes</taxon>
        <taxon>Peduoviridae</taxon>
        <taxon>Maltschvirus</taxon>
        <taxon>Maltschvirus maltsch</taxon>
    </lineage>
</organism>
<sequence length="100" mass="11423">MEKQPRKRKPLNIKLDTKKVDIEIKRDQNGNVTVDVDTPKVDAHFSKDENGAKLTVEVNDNEFYEFESNGQSSTLPKGVWKITGEMVKLFLKNGFGKLKK</sequence>
<gene>
    <name evidence="2" type="ORF">UFOVP611_15</name>
</gene>
<evidence type="ECO:0000313" key="2">
    <source>
        <dbReference type="EMBL" id="CAB4152516.1"/>
    </source>
</evidence>
<evidence type="ECO:0000259" key="1">
    <source>
        <dbReference type="Pfam" id="PF13349"/>
    </source>
</evidence>
<dbReference type="Pfam" id="PF13349">
    <property type="entry name" value="DUF4097"/>
    <property type="match status" value="1"/>
</dbReference>
<dbReference type="InterPro" id="IPR025164">
    <property type="entry name" value="Toastrack_DUF4097"/>
</dbReference>
<accession>A0A6J5N5A5</accession>
<dbReference type="EMBL" id="LR796579">
    <property type="protein sequence ID" value="CAB4152516.1"/>
    <property type="molecule type" value="Genomic_DNA"/>
</dbReference>
<protein>
    <recommendedName>
        <fullName evidence="1">DUF4097 domain-containing protein</fullName>
    </recommendedName>
</protein>
<reference evidence="2" key="1">
    <citation type="submission" date="2020-04" db="EMBL/GenBank/DDBJ databases">
        <authorList>
            <person name="Chiriac C."/>
            <person name="Salcher M."/>
            <person name="Ghai R."/>
            <person name="Kavagutti S V."/>
        </authorList>
    </citation>
    <scope>NUCLEOTIDE SEQUENCE</scope>
</reference>
<name>A0A6J5N5A5_9CAUD</name>
<feature type="domain" description="DUF4097" evidence="1">
    <location>
        <begin position="12"/>
        <end position="66"/>
    </location>
</feature>